<proteinExistence type="predicted"/>
<dbReference type="EMBL" id="CP014854">
    <property type="protein sequence ID" value="ASI99637.1"/>
    <property type="molecule type" value="Genomic_DNA"/>
</dbReference>
<organism evidence="1 2">
    <name type="scientific">Thermococcus celer Vu 13 = JCM 8558</name>
    <dbReference type="NCBI Taxonomy" id="1293037"/>
    <lineage>
        <taxon>Archaea</taxon>
        <taxon>Methanobacteriati</taxon>
        <taxon>Methanobacteriota</taxon>
        <taxon>Thermococci</taxon>
        <taxon>Thermococcales</taxon>
        <taxon>Thermococcaceae</taxon>
        <taxon>Thermococcus</taxon>
    </lineage>
</organism>
<evidence type="ECO:0000313" key="1">
    <source>
        <dbReference type="EMBL" id="ASI99637.1"/>
    </source>
</evidence>
<dbReference type="AlphaFoldDB" id="A0A218P3Y3"/>
<protein>
    <submittedName>
        <fullName evidence="1">Uncharacterized protein</fullName>
    </submittedName>
</protein>
<dbReference type="KEGG" id="tce:A3L02_08735"/>
<reference evidence="1 2" key="1">
    <citation type="submission" date="2016-03" db="EMBL/GenBank/DDBJ databases">
        <title>Complete genome sequence of Thermococcus celer.</title>
        <authorList>
            <person name="Oger P.M."/>
        </authorList>
    </citation>
    <scope>NUCLEOTIDE SEQUENCE [LARGE SCALE GENOMIC DNA]</scope>
    <source>
        <strain evidence="1 2">Vu 13</strain>
    </source>
</reference>
<evidence type="ECO:0000313" key="2">
    <source>
        <dbReference type="Proteomes" id="UP000197156"/>
    </source>
</evidence>
<gene>
    <name evidence="1" type="ORF">A3L02_08735</name>
</gene>
<keyword evidence="2" id="KW-1185">Reference proteome</keyword>
<name>A0A218P3Y3_THECE</name>
<accession>A0A218P3Y3</accession>
<sequence length="66" mass="7376">MSSEPHIGVLYHDGLEVKLKGLLREENRGLVFLTFKGLVRQLEVILRAPQQDLDLPTTGSTLTAFL</sequence>
<dbReference type="Proteomes" id="UP000197156">
    <property type="component" value="Chromosome"/>
</dbReference>